<dbReference type="AlphaFoldDB" id="C1EC06"/>
<evidence type="ECO:0000313" key="4">
    <source>
        <dbReference type="Proteomes" id="UP000002009"/>
    </source>
</evidence>
<dbReference type="KEGG" id="mis:MICPUN_61250"/>
<dbReference type="GO" id="GO:0009507">
    <property type="term" value="C:chloroplast"/>
    <property type="evidence" value="ECO:0007669"/>
    <property type="project" value="TreeGrafter"/>
</dbReference>
<dbReference type="PANTHER" id="PTHR44920">
    <property type="entry name" value="RHODANESE-LIKE DOMAIN-CONTAINING PROTEIN 14, CHLOROPLASTIC-RELATED"/>
    <property type="match status" value="1"/>
</dbReference>
<dbReference type="RefSeq" id="XP_002504553.1">
    <property type="nucleotide sequence ID" value="XM_002504507.1"/>
</dbReference>
<keyword evidence="4" id="KW-1185">Reference proteome</keyword>
<dbReference type="InterPro" id="IPR001763">
    <property type="entry name" value="Rhodanese-like_dom"/>
</dbReference>
<dbReference type="CDD" id="cd00158">
    <property type="entry name" value="RHOD"/>
    <property type="match status" value="1"/>
</dbReference>
<name>C1EC06_MICCC</name>
<dbReference type="SUPFAM" id="SSF52821">
    <property type="entry name" value="Rhodanese/Cell cycle control phosphatase"/>
    <property type="match status" value="1"/>
</dbReference>
<dbReference type="GeneID" id="8246115"/>
<evidence type="ECO:0000313" key="3">
    <source>
        <dbReference type="EMBL" id="ACO65811.1"/>
    </source>
</evidence>
<feature type="domain" description="Rhodanese" evidence="2">
    <location>
        <begin position="103"/>
        <end position="245"/>
    </location>
</feature>
<organism evidence="3 4">
    <name type="scientific">Micromonas commoda (strain RCC299 / NOUM17 / CCMP2709)</name>
    <name type="common">Picoplanktonic green alga</name>
    <dbReference type="NCBI Taxonomy" id="296587"/>
    <lineage>
        <taxon>Eukaryota</taxon>
        <taxon>Viridiplantae</taxon>
        <taxon>Chlorophyta</taxon>
        <taxon>Mamiellophyceae</taxon>
        <taxon>Mamiellales</taxon>
        <taxon>Mamiellaceae</taxon>
        <taxon>Micromonas</taxon>
    </lineage>
</organism>
<dbReference type="PROSITE" id="PS50206">
    <property type="entry name" value="RHODANESE_3"/>
    <property type="match status" value="1"/>
</dbReference>
<dbReference type="InParanoid" id="C1EC06"/>
<sequence length="322" mass="34512">MSVASMPGTTLTATTFRGRGVERRAMTSTRSRCRSSSTRVVALFDRVRAATVSSKAQAPPLTSADVTPGQGAGSPKWPEIHDRCLAMGVKTVEAADLPSVVSDPRRAILVDVRQTIEYDEWRVPPAVNVPYAIPDPNVIRRAVGYAISIKGGLKVRNPEFVQALRSAATARLSSRRAEDGVVVLIDTKGGDLTSPPVREGSGQLDPTDSQCLRAAFELKQAGFKDVRYVRGGLPGAIDVAGMRYESEKWGGFLNWLDDTGQGKRRRLLMYSRLLPDPTNLPGVLGQLAVFTLIGLAYYDVGGVGSWAATSVPGACSLLPVCL</sequence>
<dbReference type="PANTHER" id="PTHR44920:SF2">
    <property type="entry name" value="RHODANESE DOMAIN-CONTAINING PROTEIN"/>
    <property type="match status" value="1"/>
</dbReference>
<dbReference type="InterPro" id="IPR043186">
    <property type="entry name" value="Str14"/>
</dbReference>
<dbReference type="Gene3D" id="3.40.250.10">
    <property type="entry name" value="Rhodanese-like domain"/>
    <property type="match status" value="1"/>
</dbReference>
<evidence type="ECO:0000256" key="1">
    <source>
        <dbReference type="SAM" id="MobiDB-lite"/>
    </source>
</evidence>
<accession>C1EC06</accession>
<protein>
    <recommendedName>
        <fullName evidence="2">Rhodanese domain-containing protein</fullName>
    </recommendedName>
</protein>
<gene>
    <name evidence="3" type="ORF">MICPUN_61250</name>
</gene>
<dbReference type="OMA" id="YDEWRVP"/>
<evidence type="ECO:0000259" key="2">
    <source>
        <dbReference type="PROSITE" id="PS50206"/>
    </source>
</evidence>
<reference evidence="3 4" key="1">
    <citation type="journal article" date="2009" name="Science">
        <title>Green evolution and dynamic adaptations revealed by genomes of the marine picoeukaryotes Micromonas.</title>
        <authorList>
            <person name="Worden A.Z."/>
            <person name="Lee J.H."/>
            <person name="Mock T."/>
            <person name="Rouze P."/>
            <person name="Simmons M.P."/>
            <person name="Aerts A.L."/>
            <person name="Allen A.E."/>
            <person name="Cuvelier M.L."/>
            <person name="Derelle E."/>
            <person name="Everett M.V."/>
            <person name="Foulon E."/>
            <person name="Grimwood J."/>
            <person name="Gundlach H."/>
            <person name="Henrissat B."/>
            <person name="Napoli C."/>
            <person name="McDonald S.M."/>
            <person name="Parker M.S."/>
            <person name="Rombauts S."/>
            <person name="Salamov A."/>
            <person name="Von Dassow P."/>
            <person name="Badger J.H."/>
            <person name="Coutinho P.M."/>
            <person name="Demir E."/>
            <person name="Dubchak I."/>
            <person name="Gentemann C."/>
            <person name="Eikrem W."/>
            <person name="Gready J.E."/>
            <person name="John U."/>
            <person name="Lanier W."/>
            <person name="Lindquist E.A."/>
            <person name="Lucas S."/>
            <person name="Mayer K.F."/>
            <person name="Moreau H."/>
            <person name="Not F."/>
            <person name="Otillar R."/>
            <person name="Panaud O."/>
            <person name="Pangilinan J."/>
            <person name="Paulsen I."/>
            <person name="Piegu B."/>
            <person name="Poliakov A."/>
            <person name="Robbens S."/>
            <person name="Schmutz J."/>
            <person name="Toulza E."/>
            <person name="Wyss T."/>
            <person name="Zelensky A."/>
            <person name="Zhou K."/>
            <person name="Armbrust E.V."/>
            <person name="Bhattacharya D."/>
            <person name="Goodenough U.W."/>
            <person name="Van de Peer Y."/>
            <person name="Grigoriev I.V."/>
        </authorList>
    </citation>
    <scope>NUCLEOTIDE SEQUENCE [LARGE SCALE GENOMIC DNA]</scope>
    <source>
        <strain evidence="4">RCC299 / NOUM17</strain>
    </source>
</reference>
<dbReference type="OrthoDB" id="496335at2759"/>
<dbReference type="Proteomes" id="UP000002009">
    <property type="component" value="Chromosome 9"/>
</dbReference>
<feature type="region of interest" description="Disordered" evidence="1">
    <location>
        <begin position="54"/>
        <end position="77"/>
    </location>
</feature>
<proteinExistence type="predicted"/>
<dbReference type="EMBL" id="CP001329">
    <property type="protein sequence ID" value="ACO65811.1"/>
    <property type="molecule type" value="Genomic_DNA"/>
</dbReference>
<dbReference type="InterPro" id="IPR036873">
    <property type="entry name" value="Rhodanese-like_dom_sf"/>
</dbReference>
<dbReference type="STRING" id="296587.C1EC06"/>